<accession>A0A3N2DD72</accession>
<dbReference type="InterPro" id="IPR050707">
    <property type="entry name" value="HTH_MetabolicPath_Reg"/>
</dbReference>
<dbReference type="InterPro" id="IPR014757">
    <property type="entry name" value="Tscrpt_reg_IclR_C"/>
</dbReference>
<dbReference type="PROSITE" id="PS51077">
    <property type="entry name" value="HTH_ICLR"/>
    <property type="match status" value="1"/>
</dbReference>
<dbReference type="EMBL" id="RKHQ01000001">
    <property type="protein sequence ID" value="ROR97745.1"/>
    <property type="molecule type" value="Genomic_DNA"/>
</dbReference>
<reference evidence="7 8" key="1">
    <citation type="submission" date="2018-11" db="EMBL/GenBank/DDBJ databases">
        <title>Sequencing the genomes of 1000 actinobacteria strains.</title>
        <authorList>
            <person name="Klenk H.-P."/>
        </authorList>
    </citation>
    <scope>NUCLEOTIDE SEQUENCE [LARGE SCALE GENOMIC DNA]</scope>
    <source>
        <strain evidence="7 8">DSM 13521</strain>
    </source>
</reference>
<dbReference type="GO" id="GO:0003677">
    <property type="term" value="F:DNA binding"/>
    <property type="evidence" value="ECO:0007669"/>
    <property type="project" value="UniProtKB-KW"/>
</dbReference>
<protein>
    <submittedName>
        <fullName evidence="7">IclR family transcriptional regulator</fullName>
    </submittedName>
</protein>
<dbReference type="SUPFAM" id="SSF55781">
    <property type="entry name" value="GAF domain-like"/>
    <property type="match status" value="1"/>
</dbReference>
<feature type="domain" description="IclR-ED" evidence="6">
    <location>
        <begin position="86"/>
        <end position="276"/>
    </location>
</feature>
<dbReference type="Gene3D" id="1.10.10.10">
    <property type="entry name" value="Winged helix-like DNA-binding domain superfamily/Winged helix DNA-binding domain"/>
    <property type="match status" value="1"/>
</dbReference>
<dbReference type="Proteomes" id="UP000275356">
    <property type="component" value="Unassembled WGS sequence"/>
</dbReference>
<dbReference type="RefSeq" id="WP_245968012.1">
    <property type="nucleotide sequence ID" value="NZ_RKHQ01000001.1"/>
</dbReference>
<evidence type="ECO:0000256" key="1">
    <source>
        <dbReference type="ARBA" id="ARBA00023015"/>
    </source>
</evidence>
<proteinExistence type="predicted"/>
<keyword evidence="2" id="KW-0238">DNA-binding</keyword>
<evidence type="ECO:0000313" key="7">
    <source>
        <dbReference type="EMBL" id="ROR97745.1"/>
    </source>
</evidence>
<dbReference type="PANTHER" id="PTHR30136:SF24">
    <property type="entry name" value="HTH-TYPE TRANSCRIPTIONAL REPRESSOR ALLR"/>
    <property type="match status" value="1"/>
</dbReference>
<keyword evidence="3" id="KW-0804">Transcription</keyword>
<evidence type="ECO:0000256" key="4">
    <source>
        <dbReference type="SAM" id="MobiDB-lite"/>
    </source>
</evidence>
<feature type="domain" description="HTH iclR-type" evidence="5">
    <location>
        <begin position="24"/>
        <end position="85"/>
    </location>
</feature>
<comment type="caution">
    <text evidence="7">The sequence shown here is derived from an EMBL/GenBank/DDBJ whole genome shotgun (WGS) entry which is preliminary data.</text>
</comment>
<dbReference type="InterPro" id="IPR036388">
    <property type="entry name" value="WH-like_DNA-bd_sf"/>
</dbReference>
<sequence>MRRENESENESNGAAPDAAERSLAPAVSRAMRVLDLLAQSPGEPVSLAEIARSLGAAKSSTSNVCTVLEESRMISRVANGYVLGRRTVELGGAYLTQFDQIKEFYRICAESPLLQRQLVQLAVLHDREVIYLARHEGRTPLRLTSGAGVGDRYPAALTAIGTALLATLDPAQVTELYDETTFPALTARSTRSLEQLHAKLALTRERGYAVDEGEVFPNVVGIAMAIPPRQSGDHAFGINISRIVPTDPPTLSREELDSVVETLRHAVSQLTNPMALGTDTHH</sequence>
<dbReference type="GO" id="GO:0045892">
    <property type="term" value="P:negative regulation of DNA-templated transcription"/>
    <property type="evidence" value="ECO:0007669"/>
    <property type="project" value="TreeGrafter"/>
</dbReference>
<gene>
    <name evidence="7" type="ORF">EDD28_2351</name>
</gene>
<dbReference type="PANTHER" id="PTHR30136">
    <property type="entry name" value="HELIX-TURN-HELIX TRANSCRIPTIONAL REGULATOR, ICLR FAMILY"/>
    <property type="match status" value="1"/>
</dbReference>
<dbReference type="InterPro" id="IPR005471">
    <property type="entry name" value="Tscrpt_reg_IclR_N"/>
</dbReference>
<name>A0A3N2DD72_9MICO</name>
<keyword evidence="8" id="KW-1185">Reference proteome</keyword>
<evidence type="ECO:0000313" key="8">
    <source>
        <dbReference type="Proteomes" id="UP000275356"/>
    </source>
</evidence>
<dbReference type="Pfam" id="PF09339">
    <property type="entry name" value="HTH_IclR"/>
    <property type="match status" value="1"/>
</dbReference>
<dbReference type="InterPro" id="IPR029016">
    <property type="entry name" value="GAF-like_dom_sf"/>
</dbReference>
<dbReference type="PROSITE" id="PS51078">
    <property type="entry name" value="ICLR_ED"/>
    <property type="match status" value="1"/>
</dbReference>
<evidence type="ECO:0000259" key="5">
    <source>
        <dbReference type="PROSITE" id="PS51077"/>
    </source>
</evidence>
<evidence type="ECO:0000256" key="2">
    <source>
        <dbReference type="ARBA" id="ARBA00023125"/>
    </source>
</evidence>
<dbReference type="SUPFAM" id="SSF46785">
    <property type="entry name" value="Winged helix' DNA-binding domain"/>
    <property type="match status" value="1"/>
</dbReference>
<organism evidence="7 8">
    <name type="scientific">Salana multivorans</name>
    <dbReference type="NCBI Taxonomy" id="120377"/>
    <lineage>
        <taxon>Bacteria</taxon>
        <taxon>Bacillati</taxon>
        <taxon>Actinomycetota</taxon>
        <taxon>Actinomycetes</taxon>
        <taxon>Micrococcales</taxon>
        <taxon>Beutenbergiaceae</taxon>
        <taxon>Salana</taxon>
    </lineage>
</organism>
<dbReference type="AlphaFoldDB" id="A0A3N2DD72"/>
<evidence type="ECO:0000256" key="3">
    <source>
        <dbReference type="ARBA" id="ARBA00023163"/>
    </source>
</evidence>
<keyword evidence="1" id="KW-0805">Transcription regulation</keyword>
<dbReference type="SMART" id="SM00346">
    <property type="entry name" value="HTH_ICLR"/>
    <property type="match status" value="1"/>
</dbReference>
<dbReference type="InterPro" id="IPR036390">
    <property type="entry name" value="WH_DNA-bd_sf"/>
</dbReference>
<evidence type="ECO:0000259" key="6">
    <source>
        <dbReference type="PROSITE" id="PS51078"/>
    </source>
</evidence>
<feature type="region of interest" description="Disordered" evidence="4">
    <location>
        <begin position="1"/>
        <end position="21"/>
    </location>
</feature>
<dbReference type="Gene3D" id="3.30.450.40">
    <property type="match status" value="1"/>
</dbReference>
<dbReference type="Pfam" id="PF01614">
    <property type="entry name" value="IclR_C"/>
    <property type="match status" value="1"/>
</dbReference>
<dbReference type="GO" id="GO:0003700">
    <property type="term" value="F:DNA-binding transcription factor activity"/>
    <property type="evidence" value="ECO:0007669"/>
    <property type="project" value="TreeGrafter"/>
</dbReference>